<dbReference type="OrthoDB" id="685706at2759"/>
<sequence>MSRLLLVYSSEAGDWGLAIPYEGRAGALQEPCVVIGNTMYQLLLQHRTLSYDLESKSFSMIPLPPATQNKHIRTISLDGGVLGVVAVCGI</sequence>
<dbReference type="PANTHER" id="PTHR33186">
    <property type="entry name" value="OS10G0136150 PROTEIN-RELATED"/>
    <property type="match status" value="1"/>
</dbReference>
<dbReference type="Proteomes" id="UP000095767">
    <property type="component" value="Unassembled WGS sequence"/>
</dbReference>
<name>A0A1E5WHD9_9POAL</name>
<accession>A0A1E5WHD9</accession>
<protein>
    <recommendedName>
        <fullName evidence="3">F-box associated domain-containing protein</fullName>
    </recommendedName>
</protein>
<proteinExistence type="predicted"/>
<dbReference type="EMBL" id="LWDX02008795">
    <property type="protein sequence ID" value="OEL36570.1"/>
    <property type="molecule type" value="Genomic_DNA"/>
</dbReference>
<evidence type="ECO:0008006" key="3">
    <source>
        <dbReference type="Google" id="ProtNLM"/>
    </source>
</evidence>
<organism evidence="1 2">
    <name type="scientific">Dichanthelium oligosanthes</name>
    <dbReference type="NCBI Taxonomy" id="888268"/>
    <lineage>
        <taxon>Eukaryota</taxon>
        <taxon>Viridiplantae</taxon>
        <taxon>Streptophyta</taxon>
        <taxon>Embryophyta</taxon>
        <taxon>Tracheophyta</taxon>
        <taxon>Spermatophyta</taxon>
        <taxon>Magnoliopsida</taxon>
        <taxon>Liliopsida</taxon>
        <taxon>Poales</taxon>
        <taxon>Poaceae</taxon>
        <taxon>PACMAD clade</taxon>
        <taxon>Panicoideae</taxon>
        <taxon>Panicodae</taxon>
        <taxon>Paniceae</taxon>
        <taxon>Dichantheliinae</taxon>
        <taxon>Dichanthelium</taxon>
    </lineage>
</organism>
<gene>
    <name evidence="1" type="ORF">BAE44_0002412</name>
</gene>
<evidence type="ECO:0000313" key="2">
    <source>
        <dbReference type="Proteomes" id="UP000095767"/>
    </source>
</evidence>
<evidence type="ECO:0000313" key="1">
    <source>
        <dbReference type="EMBL" id="OEL36570.1"/>
    </source>
</evidence>
<reference evidence="1 2" key="1">
    <citation type="submission" date="2016-09" db="EMBL/GenBank/DDBJ databases">
        <title>The draft genome of Dichanthelium oligosanthes: A C3 panicoid grass species.</title>
        <authorList>
            <person name="Studer A.J."/>
            <person name="Schnable J.C."/>
            <person name="Brutnell T.P."/>
        </authorList>
    </citation>
    <scope>NUCLEOTIDE SEQUENCE [LARGE SCALE GENOMIC DNA]</scope>
    <source>
        <strain evidence="2">cv. Kellogg 1175</strain>
        <tissue evidence="1">Leaf</tissue>
    </source>
</reference>
<keyword evidence="2" id="KW-1185">Reference proteome</keyword>
<dbReference type="AlphaFoldDB" id="A0A1E5WHD9"/>
<comment type="caution">
    <text evidence="1">The sequence shown here is derived from an EMBL/GenBank/DDBJ whole genome shotgun (WGS) entry which is preliminary data.</text>
</comment>